<evidence type="ECO:0000259" key="14">
    <source>
        <dbReference type="PROSITE" id="PS50164"/>
    </source>
</evidence>
<dbReference type="HAMAP" id="MF_00334">
    <property type="entry name" value="Homogentis_dioxygen"/>
    <property type="match status" value="1"/>
</dbReference>
<evidence type="ECO:0000256" key="3">
    <source>
        <dbReference type="ARBA" id="ARBA00022723"/>
    </source>
</evidence>
<dbReference type="Proteomes" id="UP000004210">
    <property type="component" value="Unassembled WGS sequence"/>
</dbReference>
<dbReference type="eggNOG" id="COG2827">
    <property type="taxonomic scope" value="Bacteria"/>
</dbReference>
<dbReference type="Pfam" id="PF20510">
    <property type="entry name" value="HgmA_N"/>
    <property type="match status" value="1"/>
</dbReference>
<feature type="binding site" evidence="12">
    <location>
        <position position="510"/>
    </location>
    <ligand>
        <name>homogentisate</name>
        <dbReference type="ChEBI" id="CHEBI:16169"/>
    </ligand>
</feature>
<dbReference type="NCBIfam" id="TIGR01015">
    <property type="entry name" value="hmgA"/>
    <property type="match status" value="1"/>
</dbReference>
<comment type="pathway">
    <text evidence="9">Amino-acid degradation; L-phenylalanine degradation; acetoacetate and fumarate from L-phenylalanine: step 4/6.</text>
</comment>
<feature type="binding site" evidence="12">
    <location>
        <position position="495"/>
    </location>
    <ligand>
        <name>Fe cation</name>
        <dbReference type="ChEBI" id="CHEBI:24875"/>
    </ligand>
</feature>
<comment type="caution">
    <text evidence="9">Lacks conserved residue(s) required for the propagation of feature annotation.</text>
</comment>
<dbReference type="PANTHER" id="PTHR11056">
    <property type="entry name" value="HOMOGENTISATE 1,2-DIOXYGENASE"/>
    <property type="match status" value="1"/>
</dbReference>
<reference evidence="15 16" key="1">
    <citation type="journal article" date="2012" name="J. Bacteriol.">
        <title>Genome sequences for six rhodanobacter strains, isolated from soils and the terrestrial subsurface, with variable denitrification capabilities.</title>
        <authorList>
            <person name="Kostka J.E."/>
            <person name="Green S.J."/>
            <person name="Rishishwar L."/>
            <person name="Prakash O."/>
            <person name="Katz L.S."/>
            <person name="Marino-Ramirez L."/>
            <person name="Jordan I.K."/>
            <person name="Munk C."/>
            <person name="Ivanova N."/>
            <person name="Mikhailova N."/>
            <person name="Watson D.B."/>
            <person name="Brown S.D."/>
            <person name="Palumbo A.V."/>
            <person name="Brooks S.C."/>
        </authorList>
    </citation>
    <scope>NUCLEOTIDE SEQUENCE [LARGE SCALE GENOMIC DNA]</scope>
    <source>
        <strain evidence="16">Jip2T</strain>
    </source>
</reference>
<keyword evidence="8 9" id="KW-0585">Phenylalanine catabolism</keyword>
<protein>
    <recommendedName>
        <fullName evidence="9 10">Homogentisate 1,2-dioxygenase</fullName>
        <shortName evidence="9">HGDO</shortName>
        <ecNumber evidence="9 10">1.13.11.5</ecNumber>
    </recommendedName>
    <alternativeName>
        <fullName evidence="9">Homogentisate oxygenase</fullName>
    </alternativeName>
    <alternativeName>
        <fullName evidence="9">Homogentisic acid oxidase</fullName>
    </alternativeName>
    <alternativeName>
        <fullName evidence="9">Homogentisicase</fullName>
    </alternativeName>
</protein>
<evidence type="ECO:0000313" key="16">
    <source>
        <dbReference type="Proteomes" id="UP000004210"/>
    </source>
</evidence>
<dbReference type="PROSITE" id="PS50164">
    <property type="entry name" value="GIY_YIG"/>
    <property type="match status" value="1"/>
</dbReference>
<evidence type="ECO:0000256" key="12">
    <source>
        <dbReference type="PIRSR" id="PIRSR605708-2"/>
    </source>
</evidence>
<evidence type="ECO:0000313" key="15">
    <source>
        <dbReference type="EMBL" id="EIL91589.1"/>
    </source>
</evidence>
<dbReference type="InterPro" id="IPR046451">
    <property type="entry name" value="HgmA_C"/>
</dbReference>
<feature type="compositionally biased region" description="Basic and acidic residues" evidence="13">
    <location>
        <begin position="124"/>
        <end position="136"/>
    </location>
</feature>
<feature type="domain" description="GIY-YIG" evidence="14">
    <location>
        <begin position="1"/>
        <end position="76"/>
    </location>
</feature>
<evidence type="ECO:0000256" key="11">
    <source>
        <dbReference type="PIRSR" id="PIRSR605708-1"/>
    </source>
</evidence>
<dbReference type="InterPro" id="IPR014710">
    <property type="entry name" value="RmlC-like_jellyroll"/>
</dbReference>
<feature type="region of interest" description="Disordered" evidence="13">
    <location>
        <begin position="117"/>
        <end position="145"/>
    </location>
</feature>
<dbReference type="PATRIC" id="fig|1163408.3.peg.819"/>
<dbReference type="InterPro" id="IPR000305">
    <property type="entry name" value="GIY-YIG_endonuc"/>
</dbReference>
<comment type="function">
    <text evidence="9">Involved in the catabolism of homogentisate (2,5-dihydroxyphenylacetate or 2,5-OH-PhAc), a central intermediate in the degradation of phenylalanine and tyrosine. Catalyzes the oxidative ring cleavage of the aromatic ring of homogentisate to yield maleylacetoacetate.</text>
</comment>
<evidence type="ECO:0000256" key="7">
    <source>
        <dbReference type="ARBA" id="ARBA00023004"/>
    </source>
</evidence>
<dbReference type="Gene3D" id="2.60.120.10">
    <property type="entry name" value="Jelly Rolls"/>
    <property type="match status" value="1"/>
</dbReference>
<accession>I4VWJ8</accession>
<gene>
    <name evidence="9" type="primary">hmgA</name>
    <name evidence="15" type="ORF">UU9_03987</name>
</gene>
<dbReference type="InterPro" id="IPR022950">
    <property type="entry name" value="Homogentis_dOase_bac"/>
</dbReference>
<comment type="cofactor">
    <cofactor evidence="1 9 12">
        <name>Fe cation</name>
        <dbReference type="ChEBI" id="CHEBI:24875"/>
    </cofactor>
</comment>
<dbReference type="OrthoDB" id="9811253at2"/>
<dbReference type="SUPFAM" id="SSF82771">
    <property type="entry name" value="GIY-YIG endonuclease"/>
    <property type="match status" value="1"/>
</dbReference>
<name>I4VWJ8_9GAMM</name>
<feature type="binding site" evidence="9 12">
    <location>
        <position position="531"/>
    </location>
    <ligand>
        <name>homogentisate</name>
        <dbReference type="ChEBI" id="CHEBI:16169"/>
    </ligand>
</feature>
<evidence type="ECO:0000256" key="9">
    <source>
        <dbReference type="HAMAP-Rule" id="MF_00334"/>
    </source>
</evidence>
<comment type="caution">
    <text evidence="15">The sequence shown here is derived from an EMBL/GenBank/DDBJ whole genome shotgun (WGS) entry which is preliminary data.</text>
</comment>
<evidence type="ECO:0000256" key="5">
    <source>
        <dbReference type="ARBA" id="ARBA00022964"/>
    </source>
</evidence>
<dbReference type="InterPro" id="IPR046452">
    <property type="entry name" value="HgmA_N"/>
</dbReference>
<dbReference type="UniPathway" id="UPA00139">
    <property type="reaction ID" value="UER00339"/>
</dbReference>
<dbReference type="GO" id="GO:0005506">
    <property type="term" value="F:iron ion binding"/>
    <property type="evidence" value="ECO:0007669"/>
    <property type="project" value="UniProtKB-UniRule"/>
</dbReference>
<comment type="subunit">
    <text evidence="9">Hexamer; dimer of trimers.</text>
</comment>
<dbReference type="FunFam" id="2.60.120.10:FF:000053">
    <property type="entry name" value="Homogentisate 1,2-dioxygenase"/>
    <property type="match status" value="1"/>
</dbReference>
<dbReference type="InterPro" id="IPR011051">
    <property type="entry name" value="RmlC_Cupin_sf"/>
</dbReference>
<keyword evidence="7 9" id="KW-0408">Iron</keyword>
<proteinExistence type="inferred from homology"/>
<keyword evidence="6 9" id="KW-0560">Oxidoreductase</keyword>
<sequence length="599" mass="65107">MEFTLYILECADGSFYIGHTDDLGKRLAQHDEGKGCIYTSTRRPLKLLHAEAFETRYEALTMERKLKGWSRAKKLAYMAGDWKAVGDLAKGKHWHQRMLRDASTPLAAQATLSVNGMGSSEAVLPERRPEGPESKGKPASNIGIGGSAVNVPSNYQSGFANEFASEAIEGTLPTGQNSPQRVAHGLYAEQLSGTAFTAPRHANRRSWLYRIRPAAVHEPFQPLAHASFHNRFDEAPATPNQLRWDPLPLPEAPTDFIDGLTTLAGNGGAAEQAGVGIHLYAANCSMEGRFFYDADGELLIVPQQGRLRLATELGVIDIEPQEIAVIPRGVRFRVDVIDGEADAQGSASATGAGRAVVARGYVCENFGALLRLPDLGPIGSNCLANTRDFLTPCAAYEDVDGAFELVAKFQGALWSAKIDHSPLDVVAWHGNYAPYKYDLRRFNAIGSISYDHPDPSIFTVLTSPSDTAGTANVDFAIFPPRWLVAQHTFRPPWFHRNVASEFMGLIAGVYDAKAEGFVPGGASLHNCMSGHGPDAVTFEKASNADLSKADVIGGTMAFMFETRKVIRPTRQALDSPQLQGNYYECWQGIAKHFDGGNKP</sequence>
<dbReference type="PANTHER" id="PTHR11056:SF0">
    <property type="entry name" value="HOMOGENTISATE 1,2-DIOXYGENASE"/>
    <property type="match status" value="1"/>
</dbReference>
<keyword evidence="5 9" id="KW-0223">Dioxygenase</keyword>
<dbReference type="InterPro" id="IPR005708">
    <property type="entry name" value="Homogentis_dOase"/>
</dbReference>
<evidence type="ECO:0000256" key="4">
    <source>
        <dbReference type="ARBA" id="ARBA00022878"/>
    </source>
</evidence>
<evidence type="ECO:0000256" key="2">
    <source>
        <dbReference type="ARBA" id="ARBA00007757"/>
    </source>
</evidence>
<dbReference type="GO" id="GO:0006559">
    <property type="term" value="P:L-phenylalanine catabolic process"/>
    <property type="evidence" value="ECO:0007669"/>
    <property type="project" value="UniProtKB-UniRule"/>
</dbReference>
<evidence type="ECO:0000256" key="8">
    <source>
        <dbReference type="ARBA" id="ARBA00023232"/>
    </source>
</evidence>
<dbReference type="eggNOG" id="COG3508">
    <property type="taxonomic scope" value="Bacteria"/>
</dbReference>
<dbReference type="Pfam" id="PF04209">
    <property type="entry name" value="HgmA_C"/>
    <property type="match status" value="1"/>
</dbReference>
<evidence type="ECO:0000256" key="10">
    <source>
        <dbReference type="NCBIfam" id="TIGR01015"/>
    </source>
</evidence>
<dbReference type="GO" id="GO:0005737">
    <property type="term" value="C:cytoplasm"/>
    <property type="evidence" value="ECO:0007669"/>
    <property type="project" value="TreeGrafter"/>
</dbReference>
<keyword evidence="16" id="KW-1185">Reference proteome</keyword>
<dbReference type="CDD" id="cd07000">
    <property type="entry name" value="cupin_HGO_N"/>
    <property type="match status" value="1"/>
</dbReference>
<dbReference type="EMBL" id="AJXU01000018">
    <property type="protein sequence ID" value="EIL91589.1"/>
    <property type="molecule type" value="Genomic_DNA"/>
</dbReference>
<keyword evidence="4 9" id="KW-0828">Tyrosine catabolism</keyword>
<dbReference type="EC" id="1.13.11.5" evidence="9 10"/>
<dbReference type="AlphaFoldDB" id="I4VWJ8"/>
<dbReference type="Gene3D" id="3.40.1440.10">
    <property type="entry name" value="GIY-YIG endonuclease"/>
    <property type="match status" value="1"/>
</dbReference>
<dbReference type="GO" id="GO:0006572">
    <property type="term" value="P:L-tyrosine catabolic process"/>
    <property type="evidence" value="ECO:0007669"/>
    <property type="project" value="UniProtKB-UniRule"/>
</dbReference>
<feature type="binding site" evidence="12">
    <location>
        <position position="531"/>
    </location>
    <ligand>
        <name>Fe cation</name>
        <dbReference type="ChEBI" id="CHEBI:24875"/>
    </ligand>
</feature>
<evidence type="ECO:0000256" key="1">
    <source>
        <dbReference type="ARBA" id="ARBA00001962"/>
    </source>
</evidence>
<evidence type="ECO:0000256" key="6">
    <source>
        <dbReference type="ARBA" id="ARBA00023002"/>
    </source>
</evidence>
<keyword evidence="3 9" id="KW-0479">Metal-binding</keyword>
<organism evidence="15 16">
    <name type="scientific">Rhodanobacter fulvus Jip2</name>
    <dbReference type="NCBI Taxonomy" id="1163408"/>
    <lineage>
        <taxon>Bacteria</taxon>
        <taxon>Pseudomonadati</taxon>
        <taxon>Pseudomonadota</taxon>
        <taxon>Gammaproteobacteria</taxon>
        <taxon>Lysobacterales</taxon>
        <taxon>Rhodanobacteraceae</taxon>
        <taxon>Rhodanobacter</taxon>
    </lineage>
</organism>
<feature type="active site" description="Proton acceptor" evidence="9 11">
    <location>
        <position position="452"/>
    </location>
</feature>
<dbReference type="Pfam" id="PF01541">
    <property type="entry name" value="GIY-YIG"/>
    <property type="match status" value="1"/>
</dbReference>
<comment type="catalytic activity">
    <reaction evidence="9">
        <text>homogentisate + O2 = 4-maleylacetoacetate + H(+)</text>
        <dbReference type="Rhea" id="RHEA:15449"/>
        <dbReference type="ChEBI" id="CHEBI:15378"/>
        <dbReference type="ChEBI" id="CHEBI:15379"/>
        <dbReference type="ChEBI" id="CHEBI:16169"/>
        <dbReference type="ChEBI" id="CHEBI:17105"/>
        <dbReference type="EC" id="1.13.11.5"/>
    </reaction>
</comment>
<evidence type="ECO:0000256" key="13">
    <source>
        <dbReference type="SAM" id="MobiDB-lite"/>
    </source>
</evidence>
<dbReference type="STRING" id="1163408.UU9_03987"/>
<dbReference type="SUPFAM" id="SSF51182">
    <property type="entry name" value="RmlC-like cupins"/>
    <property type="match status" value="1"/>
</dbReference>
<dbReference type="CDD" id="cd10456">
    <property type="entry name" value="GIY-YIG_UPF0213"/>
    <property type="match status" value="1"/>
</dbReference>
<comment type="similarity">
    <text evidence="2 9">Belongs to the homogentisate dioxygenase family.</text>
</comment>
<feature type="binding site" evidence="12">
    <location>
        <position position="501"/>
    </location>
    <ligand>
        <name>Fe cation</name>
        <dbReference type="ChEBI" id="CHEBI:24875"/>
    </ligand>
</feature>
<dbReference type="GO" id="GO:0004411">
    <property type="term" value="F:homogentisate 1,2-dioxygenase activity"/>
    <property type="evidence" value="ECO:0007669"/>
    <property type="project" value="UniProtKB-UniRule"/>
</dbReference>
<dbReference type="InterPro" id="IPR035901">
    <property type="entry name" value="GIY-YIG_endonuc_sf"/>
</dbReference>